<name>A0AA37U910_9RHOB</name>
<gene>
    <name evidence="1" type="ORF">GCM10010873_24800</name>
</gene>
<sequence length="130" mass="14151">MKRILIPALLILSACGTPQQNCISGATRDMRVVDRLIAESEGNLQRGYAIEERTVSRMGWVRCGGGYRHDGKPGRRPDMCFDDIPETVRQPVAIDLQAESAKLAGLKAKRAAQARAAGPSVKACKAQYPE</sequence>
<dbReference type="Proteomes" id="UP001157355">
    <property type="component" value="Unassembled WGS sequence"/>
</dbReference>
<dbReference type="EMBL" id="BSPP01000008">
    <property type="protein sequence ID" value="GLS87506.1"/>
    <property type="molecule type" value="Genomic_DNA"/>
</dbReference>
<reference evidence="1 2" key="1">
    <citation type="journal article" date="2014" name="Int. J. Syst. Evol. Microbiol.">
        <title>Complete genome sequence of Corynebacterium casei LMG S-19264T (=DSM 44701T), isolated from a smear-ripened cheese.</title>
        <authorList>
            <consortium name="US DOE Joint Genome Institute (JGI-PGF)"/>
            <person name="Walter F."/>
            <person name="Albersmeier A."/>
            <person name="Kalinowski J."/>
            <person name="Ruckert C."/>
        </authorList>
    </citation>
    <scope>NUCLEOTIDE SEQUENCE [LARGE SCALE GENOMIC DNA]</scope>
    <source>
        <strain evidence="1 2">NBRC 111766</strain>
    </source>
</reference>
<proteinExistence type="predicted"/>
<organism evidence="1 2">
    <name type="scientific">Cypionkella aquatica</name>
    <dbReference type="NCBI Taxonomy" id="1756042"/>
    <lineage>
        <taxon>Bacteria</taxon>
        <taxon>Pseudomonadati</taxon>
        <taxon>Pseudomonadota</taxon>
        <taxon>Alphaproteobacteria</taxon>
        <taxon>Rhodobacterales</taxon>
        <taxon>Paracoccaceae</taxon>
        <taxon>Cypionkella</taxon>
    </lineage>
</organism>
<dbReference type="AlphaFoldDB" id="A0AA37U910"/>
<keyword evidence="2" id="KW-1185">Reference proteome</keyword>
<dbReference type="RefSeq" id="WP_284325688.1">
    <property type="nucleotide sequence ID" value="NZ_BSPP01000008.1"/>
</dbReference>
<comment type="caution">
    <text evidence="1">The sequence shown here is derived from an EMBL/GenBank/DDBJ whole genome shotgun (WGS) entry which is preliminary data.</text>
</comment>
<accession>A0AA37U910</accession>
<protein>
    <recommendedName>
        <fullName evidence="3">Lipoprotein</fullName>
    </recommendedName>
</protein>
<evidence type="ECO:0008006" key="3">
    <source>
        <dbReference type="Google" id="ProtNLM"/>
    </source>
</evidence>
<evidence type="ECO:0000313" key="1">
    <source>
        <dbReference type="EMBL" id="GLS87506.1"/>
    </source>
</evidence>
<dbReference type="PROSITE" id="PS51257">
    <property type="entry name" value="PROKAR_LIPOPROTEIN"/>
    <property type="match status" value="1"/>
</dbReference>
<evidence type="ECO:0000313" key="2">
    <source>
        <dbReference type="Proteomes" id="UP001157355"/>
    </source>
</evidence>